<feature type="domain" description="Ketopantoate reductase N-terminal" evidence="12">
    <location>
        <begin position="3"/>
        <end position="148"/>
    </location>
</feature>
<accession>A0A927CTB8</accession>
<dbReference type="InterPro" id="IPR036291">
    <property type="entry name" value="NAD(P)-bd_dom_sf"/>
</dbReference>
<comment type="similarity">
    <text evidence="3 11">Belongs to the ketopantoate reductase family.</text>
</comment>
<dbReference type="Gene3D" id="1.10.1040.10">
    <property type="entry name" value="N-(1-d-carboxylethyl)-l-norvaline Dehydrogenase, domain 2"/>
    <property type="match status" value="1"/>
</dbReference>
<evidence type="ECO:0000256" key="10">
    <source>
        <dbReference type="ARBA" id="ARBA00048793"/>
    </source>
</evidence>
<evidence type="ECO:0000256" key="8">
    <source>
        <dbReference type="ARBA" id="ARBA00023002"/>
    </source>
</evidence>
<organism evidence="14 15">
    <name type="scientific">Peribacillus faecalis</name>
    <dbReference type="NCBI Taxonomy" id="2772559"/>
    <lineage>
        <taxon>Bacteria</taxon>
        <taxon>Bacillati</taxon>
        <taxon>Bacillota</taxon>
        <taxon>Bacilli</taxon>
        <taxon>Bacillales</taxon>
        <taxon>Bacillaceae</taxon>
        <taxon>Peribacillus</taxon>
    </lineage>
</organism>
<evidence type="ECO:0000256" key="5">
    <source>
        <dbReference type="ARBA" id="ARBA00019465"/>
    </source>
</evidence>
<evidence type="ECO:0000256" key="4">
    <source>
        <dbReference type="ARBA" id="ARBA00013014"/>
    </source>
</evidence>
<evidence type="ECO:0000259" key="12">
    <source>
        <dbReference type="Pfam" id="PF02558"/>
    </source>
</evidence>
<evidence type="ECO:0000256" key="1">
    <source>
        <dbReference type="ARBA" id="ARBA00002919"/>
    </source>
</evidence>
<dbReference type="SUPFAM" id="SSF48179">
    <property type="entry name" value="6-phosphogluconate dehydrogenase C-terminal domain-like"/>
    <property type="match status" value="1"/>
</dbReference>
<reference evidence="14" key="1">
    <citation type="submission" date="2020-09" db="EMBL/GenBank/DDBJ databases">
        <title>Bacillus faecalis sp. nov., a moderately halophilic bacterium isolated from cow faeces.</title>
        <authorList>
            <person name="Jiang L."/>
            <person name="Lee J."/>
        </authorList>
    </citation>
    <scope>NUCLEOTIDE SEQUENCE</scope>
    <source>
        <strain evidence="14">AGMB 02131</strain>
    </source>
</reference>
<keyword evidence="7 11" id="KW-0521">NADP</keyword>
<evidence type="ECO:0000256" key="11">
    <source>
        <dbReference type="RuleBase" id="RU362068"/>
    </source>
</evidence>
<dbReference type="SUPFAM" id="SSF51735">
    <property type="entry name" value="NAD(P)-binding Rossmann-fold domains"/>
    <property type="match status" value="1"/>
</dbReference>
<dbReference type="NCBIfam" id="NF005093">
    <property type="entry name" value="PRK06522.2-4"/>
    <property type="match status" value="1"/>
</dbReference>
<evidence type="ECO:0000256" key="6">
    <source>
        <dbReference type="ARBA" id="ARBA00022655"/>
    </source>
</evidence>
<evidence type="ECO:0000256" key="3">
    <source>
        <dbReference type="ARBA" id="ARBA00007870"/>
    </source>
</evidence>
<dbReference type="InterPro" id="IPR003710">
    <property type="entry name" value="ApbA"/>
</dbReference>
<dbReference type="InterPro" id="IPR013328">
    <property type="entry name" value="6PGD_dom2"/>
</dbReference>
<dbReference type="EC" id="1.1.1.169" evidence="4 11"/>
<keyword evidence="8 11" id="KW-0560">Oxidoreductase</keyword>
<evidence type="ECO:0000313" key="14">
    <source>
        <dbReference type="EMBL" id="MBD3106834.1"/>
    </source>
</evidence>
<dbReference type="EMBL" id="JACXSI010000001">
    <property type="protein sequence ID" value="MBD3106834.1"/>
    <property type="molecule type" value="Genomic_DNA"/>
</dbReference>
<dbReference type="Proteomes" id="UP000602076">
    <property type="component" value="Unassembled WGS sequence"/>
</dbReference>
<dbReference type="GO" id="GO:0015940">
    <property type="term" value="P:pantothenate biosynthetic process"/>
    <property type="evidence" value="ECO:0007669"/>
    <property type="project" value="UniProtKB-KW"/>
</dbReference>
<comment type="function">
    <text evidence="1 11">Catalyzes the NADPH-dependent reduction of ketopantoate into pantoic acid.</text>
</comment>
<name>A0A927CTB8_9BACI</name>
<dbReference type="InterPro" id="IPR008927">
    <property type="entry name" value="6-PGluconate_DH-like_C_sf"/>
</dbReference>
<protein>
    <recommendedName>
        <fullName evidence="5 11">2-dehydropantoate 2-reductase</fullName>
        <ecNumber evidence="4 11">1.1.1.169</ecNumber>
    </recommendedName>
    <alternativeName>
        <fullName evidence="9 11">Ketopantoate reductase</fullName>
    </alternativeName>
</protein>
<dbReference type="Pfam" id="PF02558">
    <property type="entry name" value="ApbA"/>
    <property type="match status" value="1"/>
</dbReference>
<dbReference type="InterPro" id="IPR013752">
    <property type="entry name" value="KPA_reductase"/>
</dbReference>
<dbReference type="GO" id="GO:0008677">
    <property type="term" value="F:2-dehydropantoate 2-reductase activity"/>
    <property type="evidence" value="ECO:0007669"/>
    <property type="project" value="UniProtKB-EC"/>
</dbReference>
<dbReference type="Gene3D" id="3.40.50.720">
    <property type="entry name" value="NAD(P)-binding Rossmann-like Domain"/>
    <property type="match status" value="1"/>
</dbReference>
<dbReference type="Pfam" id="PF08546">
    <property type="entry name" value="ApbA_C"/>
    <property type="match status" value="1"/>
</dbReference>
<proteinExistence type="inferred from homology"/>
<comment type="catalytic activity">
    <reaction evidence="10 11">
        <text>(R)-pantoate + NADP(+) = 2-dehydropantoate + NADPH + H(+)</text>
        <dbReference type="Rhea" id="RHEA:16233"/>
        <dbReference type="ChEBI" id="CHEBI:11561"/>
        <dbReference type="ChEBI" id="CHEBI:15378"/>
        <dbReference type="ChEBI" id="CHEBI:15980"/>
        <dbReference type="ChEBI" id="CHEBI:57783"/>
        <dbReference type="ChEBI" id="CHEBI:58349"/>
        <dbReference type="EC" id="1.1.1.169"/>
    </reaction>
</comment>
<dbReference type="AlphaFoldDB" id="A0A927CTB8"/>
<comment type="pathway">
    <text evidence="2 11">Cofactor biosynthesis; (R)-pantothenate biosynthesis; (R)-pantoate from 3-methyl-2-oxobutanoate: step 2/2.</text>
</comment>
<dbReference type="PANTHER" id="PTHR43765:SF2">
    <property type="entry name" value="2-DEHYDROPANTOATE 2-REDUCTASE"/>
    <property type="match status" value="1"/>
</dbReference>
<dbReference type="InterPro" id="IPR013332">
    <property type="entry name" value="KPR_N"/>
</dbReference>
<dbReference type="GO" id="GO:0050661">
    <property type="term" value="F:NADP binding"/>
    <property type="evidence" value="ECO:0007669"/>
    <property type="project" value="TreeGrafter"/>
</dbReference>
<evidence type="ECO:0000256" key="9">
    <source>
        <dbReference type="ARBA" id="ARBA00032024"/>
    </source>
</evidence>
<feature type="domain" description="Ketopantoate reductase C-terminal" evidence="13">
    <location>
        <begin position="175"/>
        <end position="289"/>
    </location>
</feature>
<dbReference type="RefSeq" id="WP_190996380.1">
    <property type="nucleotide sequence ID" value="NZ_JACXSI010000001.1"/>
</dbReference>
<keyword evidence="15" id="KW-1185">Reference proteome</keyword>
<evidence type="ECO:0000256" key="2">
    <source>
        <dbReference type="ARBA" id="ARBA00004994"/>
    </source>
</evidence>
<comment type="caution">
    <text evidence="14">The sequence shown here is derived from an EMBL/GenBank/DDBJ whole genome shotgun (WGS) entry which is preliminary data.</text>
</comment>
<gene>
    <name evidence="14" type="ORF">IEO70_00390</name>
</gene>
<evidence type="ECO:0000313" key="15">
    <source>
        <dbReference type="Proteomes" id="UP000602076"/>
    </source>
</evidence>
<dbReference type="PANTHER" id="PTHR43765">
    <property type="entry name" value="2-DEHYDROPANTOATE 2-REDUCTASE-RELATED"/>
    <property type="match status" value="1"/>
</dbReference>
<dbReference type="GO" id="GO:0005737">
    <property type="term" value="C:cytoplasm"/>
    <property type="evidence" value="ECO:0007669"/>
    <property type="project" value="TreeGrafter"/>
</dbReference>
<keyword evidence="6 11" id="KW-0566">Pantothenate biosynthesis</keyword>
<evidence type="ECO:0000259" key="13">
    <source>
        <dbReference type="Pfam" id="PF08546"/>
    </source>
</evidence>
<evidence type="ECO:0000256" key="7">
    <source>
        <dbReference type="ARBA" id="ARBA00022857"/>
    </source>
</evidence>
<sequence>MKIGIIGGGAIGLLMGAYLAEEHAVTIVTRSEGQAEDIRHNGIHLVKDGQEYIKKVEAAPISVQSLNDFDLIVVAVKQYALEEIVSVLEGTNSSLFFVQNGMSHVELVKRLSHDKTVFVGVVEHGALKTNHHTVVHTGVGLVKVSAYQQNQWNFPITSNADFPIVYEENPHDMLTKKLVVNAMINPLTAVLGVPNGDLLNNGYYKQLFDSLFEEISGLLQIEDYNGMKVHIESICRKTARNYSSMLRDIQEQRPTEIDSILGYVLKVAAEKNWRAPITSSLYLMVKGKE</sequence>
<dbReference type="InterPro" id="IPR050838">
    <property type="entry name" value="Ketopantoate_reductase"/>
</dbReference>
<dbReference type="NCBIfam" id="TIGR00745">
    <property type="entry name" value="apbA_panE"/>
    <property type="match status" value="1"/>
</dbReference>